<name>A0A8E4CZ54_9VIRU</name>
<organism evidence="2">
    <name type="scientific">Erysiphe necator associated polymycovirus 3</name>
    <dbReference type="NCBI Taxonomy" id="2742557"/>
    <lineage>
        <taxon>Viruses</taxon>
        <taxon>Riboviria</taxon>
        <taxon>Riboviria incertae sedis</taxon>
        <taxon>Polymycoviridae</taxon>
        <taxon>Polymycovirus</taxon>
    </lineage>
</organism>
<dbReference type="GO" id="GO:0032259">
    <property type="term" value="P:methylation"/>
    <property type="evidence" value="ECO:0007669"/>
    <property type="project" value="UniProtKB-KW"/>
</dbReference>
<keyword evidence="2" id="KW-0808">Transferase</keyword>
<accession>A0A8E4CZ54</accession>
<protein>
    <submittedName>
        <fullName evidence="2">Methyltransferase</fullName>
    </submittedName>
</protein>
<reference evidence="2" key="1">
    <citation type="submission" date="2019-10" db="EMBL/GenBank/DDBJ databases">
        <title>The miscellaneous mycovirome associated to the plant pathogenic fungus Erysiphe necator.</title>
        <authorList>
            <person name="Rodriguez-Romero J."/>
            <person name="Chiapello M."/>
            <person name="Cordoba L."/>
            <person name="Turina M."/>
            <person name="Ayllon M.A."/>
        </authorList>
    </citation>
    <scope>NUCLEOTIDE SEQUENCE</scope>
    <source>
        <strain evidence="2">PMS6_37</strain>
    </source>
</reference>
<sequence>MPNKRFVIRGVRQDGFSTPTPPATLARTPSHQESEGSYSGPSVRSRTVAGKSTKMGKVNAGLPYPIFEFGFPKPSQVVPIAEDSQFASGPADDYMRSPAGQRLRADEGRYNAMLRQFVIRNTRVTGSSFLFLGSGSSRNMLRLLRLAPKKAVFVDVDEAALTRLRSLVSREGLDATTIVEYVHSDAYTWLLDNAASELFDTVIATKCVGQILRGTGRTFTEFVDRVGGVSRFGSHFYVDHHVFASIFDEGSVLGQVAEPSIFDAATICGRYASDITYSCESETPDFDLVARFLSSESEDGVQVWELYCYRFTGRDIGTLRSLVDYTTVPPAPVPFPLPPRSAHDPVAESYLPTNAKGVKRIPTSADIKAHPASLCTPKIDGEPGLLLVDGPTAVFVSSGFRFVRPLRVQLSVAGAFSCELVTLPRSMGVLVITGVAELDTTACDPLDPLPVRRMEELLDKLAPDGIMVNSPRLLRHFVGDSVAIGSGSRPLALPIDGIQLQLSGRGGVFVKPSTLSTVDLKQSEAAATIQSAYVSIGSDDNPRVYTNKNGSGDDVYEFYRVPGTHDWEPVKHRPDKLHSDSPGGVVHTLWALNNAEQLGLTGTVEDIRAKIAR</sequence>
<keyword evidence="2" id="KW-0489">Methyltransferase</keyword>
<feature type="compositionally biased region" description="Polar residues" evidence="1">
    <location>
        <begin position="35"/>
        <end position="45"/>
    </location>
</feature>
<dbReference type="CDD" id="cd02440">
    <property type="entry name" value="AdoMet_MTases"/>
    <property type="match status" value="1"/>
</dbReference>
<evidence type="ECO:0000313" key="2">
    <source>
        <dbReference type="EMBL" id="QKK35412.1"/>
    </source>
</evidence>
<proteinExistence type="predicted"/>
<dbReference type="GO" id="GO:0008168">
    <property type="term" value="F:methyltransferase activity"/>
    <property type="evidence" value="ECO:0007669"/>
    <property type="project" value="UniProtKB-KW"/>
</dbReference>
<dbReference type="EMBL" id="MN617806">
    <property type="protein sequence ID" value="QKK35412.1"/>
    <property type="molecule type" value="Genomic_RNA"/>
</dbReference>
<feature type="region of interest" description="Disordered" evidence="1">
    <location>
        <begin position="1"/>
        <end position="51"/>
    </location>
</feature>
<dbReference type="Gene3D" id="3.40.50.150">
    <property type="entry name" value="Vaccinia Virus protein VP39"/>
    <property type="match status" value="1"/>
</dbReference>
<evidence type="ECO:0000256" key="1">
    <source>
        <dbReference type="SAM" id="MobiDB-lite"/>
    </source>
</evidence>
<dbReference type="SUPFAM" id="SSF53335">
    <property type="entry name" value="S-adenosyl-L-methionine-dependent methyltransferases"/>
    <property type="match status" value="1"/>
</dbReference>
<dbReference type="InterPro" id="IPR029063">
    <property type="entry name" value="SAM-dependent_MTases_sf"/>
</dbReference>